<comment type="pathway">
    <text evidence="2 14">Cofactor biosynthesis; riboflavin biosynthesis; 5-amino-6-(D-ribitylamino)uracil from GTP: step 2/4.</text>
</comment>
<keyword evidence="14" id="KW-0378">Hydrolase</keyword>
<dbReference type="InterPro" id="IPR016192">
    <property type="entry name" value="APOBEC/CMP_deaminase_Zn-bd"/>
</dbReference>
<reference evidence="17" key="1">
    <citation type="journal article" date="2019" name="Int. J. Syst. Evol. Microbiol.">
        <title>The Global Catalogue of Microorganisms (GCM) 10K type strain sequencing project: providing services to taxonomists for standard genome sequencing and annotation.</title>
        <authorList>
            <consortium name="The Broad Institute Genomics Platform"/>
            <consortium name="The Broad Institute Genome Sequencing Center for Infectious Disease"/>
            <person name="Wu L."/>
            <person name="Ma J."/>
        </authorList>
    </citation>
    <scope>NUCLEOTIDE SEQUENCE [LARGE SCALE GENOMIC DNA]</scope>
    <source>
        <strain evidence="17">CGMCC 4.7178</strain>
    </source>
</reference>
<evidence type="ECO:0000256" key="10">
    <source>
        <dbReference type="ARBA" id="ARBA00023002"/>
    </source>
</evidence>
<dbReference type="Pfam" id="PF00383">
    <property type="entry name" value="dCMP_cyt_deam_1"/>
    <property type="match status" value="1"/>
</dbReference>
<protein>
    <recommendedName>
        <fullName evidence="14">Riboflavin biosynthesis protein RibD</fullName>
    </recommendedName>
    <domain>
        <recommendedName>
            <fullName evidence="14">Diaminohydroxyphosphoribosylaminopyrimidine deaminase</fullName>
            <shortName evidence="14">DRAP deaminase</shortName>
            <ecNumber evidence="14">3.5.4.26</ecNumber>
        </recommendedName>
        <alternativeName>
            <fullName evidence="14">Riboflavin-specific deaminase</fullName>
        </alternativeName>
    </domain>
    <domain>
        <recommendedName>
            <fullName evidence="14">5-amino-6-(5-phosphoribosylamino)uracil reductase</fullName>
            <ecNumber evidence="14">1.1.1.193</ecNumber>
        </recommendedName>
        <alternativeName>
            <fullName evidence="14">HTP reductase</fullName>
        </alternativeName>
    </domain>
</protein>
<feature type="domain" description="CMP/dCMP-type deaminase" evidence="15">
    <location>
        <begin position="14"/>
        <end position="134"/>
    </location>
</feature>
<keyword evidence="17" id="KW-1185">Reference proteome</keyword>
<keyword evidence="6 14" id="KW-0686">Riboflavin biosynthesis</keyword>
<evidence type="ECO:0000313" key="17">
    <source>
        <dbReference type="Proteomes" id="UP000631535"/>
    </source>
</evidence>
<evidence type="ECO:0000256" key="14">
    <source>
        <dbReference type="PIRNR" id="PIRNR006769"/>
    </source>
</evidence>
<keyword evidence="9 14" id="KW-0521">NADP</keyword>
<comment type="caution">
    <text evidence="16">The sequence shown here is derived from an EMBL/GenBank/DDBJ whole genome shotgun (WGS) entry which is preliminary data.</text>
</comment>
<proteinExistence type="inferred from homology"/>
<dbReference type="CDD" id="cd01284">
    <property type="entry name" value="Riboflavin_deaminase-reductase"/>
    <property type="match status" value="1"/>
</dbReference>
<evidence type="ECO:0000256" key="5">
    <source>
        <dbReference type="ARBA" id="ARBA00007417"/>
    </source>
</evidence>
<comment type="catalytic activity">
    <reaction evidence="12 14">
        <text>5-amino-6-(5-phospho-D-ribitylamino)uracil + NADP(+) = 5-amino-6-(5-phospho-D-ribosylamino)uracil + NADPH + H(+)</text>
        <dbReference type="Rhea" id="RHEA:17845"/>
        <dbReference type="ChEBI" id="CHEBI:15378"/>
        <dbReference type="ChEBI" id="CHEBI:57783"/>
        <dbReference type="ChEBI" id="CHEBI:58349"/>
        <dbReference type="ChEBI" id="CHEBI:58421"/>
        <dbReference type="ChEBI" id="CHEBI:58453"/>
        <dbReference type="EC" id="1.1.1.193"/>
    </reaction>
</comment>
<comment type="function">
    <text evidence="1 14">Converts 2,5-diamino-6-(ribosylamino)-4(3h)-pyrimidinone 5'-phosphate into 5-amino-6-(ribosylamino)-2,4(1h,3h)-pyrimidinedione 5'-phosphate.</text>
</comment>
<evidence type="ECO:0000256" key="2">
    <source>
        <dbReference type="ARBA" id="ARBA00004882"/>
    </source>
</evidence>
<comment type="catalytic activity">
    <reaction evidence="13 14">
        <text>2,5-diamino-6-hydroxy-4-(5-phosphoribosylamino)-pyrimidine + H2O + H(+) = 5-amino-6-(5-phospho-D-ribosylamino)uracil + NH4(+)</text>
        <dbReference type="Rhea" id="RHEA:21868"/>
        <dbReference type="ChEBI" id="CHEBI:15377"/>
        <dbReference type="ChEBI" id="CHEBI:15378"/>
        <dbReference type="ChEBI" id="CHEBI:28938"/>
        <dbReference type="ChEBI" id="CHEBI:58453"/>
        <dbReference type="ChEBI" id="CHEBI:58614"/>
        <dbReference type="EC" id="3.5.4.26"/>
    </reaction>
</comment>
<evidence type="ECO:0000256" key="1">
    <source>
        <dbReference type="ARBA" id="ARBA00002151"/>
    </source>
</evidence>
<comment type="similarity">
    <text evidence="5 14">In the C-terminal section; belongs to the HTP reductase family.</text>
</comment>
<dbReference type="Pfam" id="PF01872">
    <property type="entry name" value="RibD_C"/>
    <property type="match status" value="1"/>
</dbReference>
<evidence type="ECO:0000256" key="8">
    <source>
        <dbReference type="ARBA" id="ARBA00022833"/>
    </source>
</evidence>
<dbReference type="InterPro" id="IPR024072">
    <property type="entry name" value="DHFR-like_dom_sf"/>
</dbReference>
<dbReference type="InterPro" id="IPR002734">
    <property type="entry name" value="RibDG_C"/>
</dbReference>
<dbReference type="PIRSF" id="PIRSF006769">
    <property type="entry name" value="RibD"/>
    <property type="match status" value="1"/>
</dbReference>
<dbReference type="InterPro" id="IPR016193">
    <property type="entry name" value="Cytidine_deaminase-like"/>
</dbReference>
<keyword evidence="8 14" id="KW-0862">Zinc</keyword>
<dbReference type="NCBIfam" id="TIGR00326">
    <property type="entry name" value="eubact_ribD"/>
    <property type="match status" value="1"/>
</dbReference>
<evidence type="ECO:0000256" key="3">
    <source>
        <dbReference type="ARBA" id="ARBA00004910"/>
    </source>
</evidence>
<evidence type="ECO:0000256" key="13">
    <source>
        <dbReference type="ARBA" id="ARBA00049886"/>
    </source>
</evidence>
<dbReference type="PROSITE" id="PS00903">
    <property type="entry name" value="CYT_DCMP_DEAMINASES_1"/>
    <property type="match status" value="1"/>
</dbReference>
<comment type="cofactor">
    <cofactor evidence="14">
        <name>Zn(2+)</name>
        <dbReference type="ChEBI" id="CHEBI:29105"/>
    </cofactor>
    <text evidence="14">Binds 1 zinc ion.</text>
</comment>
<sequence>MATDAAGSAPSAEPAERAAMRRAVELAARGLGSTSPNPVVGCVVLNSAGHPVGEGWHQRAGGPHAEVHALAEAGDDARGGTAVVTLEPCDHTGRTGPCSQALIDAGIARVLYAVADPGSNGGERTLAAAGVDVERGLLADEAAAVNAAWLTAVGIRRPYVVWKYAATLDGRVAAADGSSRWITSDAARADVHRLRARTDAVIVGSGTARADDPHLAVRGVPGAVQPLRVVIDTAGTAVQPGARVLDGTAPTLIAVAQDAAAPELGGAAEVLRLPRSEGGRPGVDLPSLLNELYGRGVRSALLEGGPTLAGAFVGEGLVDEVIGYIAPVLMGSGPAALGDAGIAAIAQALRLQMTESVRVGPDLRITAVAAGSARARASAVSPVTASTAATEES</sequence>
<comment type="pathway">
    <text evidence="3 14">Cofactor biosynthesis; riboflavin biosynthesis; 5-amino-6-(D-ribitylamino)uracil from GTP: step 3/4.</text>
</comment>
<dbReference type="SUPFAM" id="SSF53927">
    <property type="entry name" value="Cytidine deaminase-like"/>
    <property type="match status" value="1"/>
</dbReference>
<dbReference type="InterPro" id="IPR050765">
    <property type="entry name" value="Riboflavin_Biosynth_HTPR"/>
</dbReference>
<keyword evidence="11" id="KW-0511">Multifunctional enzyme</keyword>
<keyword evidence="10 14" id="KW-0560">Oxidoreductase</keyword>
<evidence type="ECO:0000256" key="7">
    <source>
        <dbReference type="ARBA" id="ARBA00022723"/>
    </source>
</evidence>
<evidence type="ECO:0000256" key="12">
    <source>
        <dbReference type="ARBA" id="ARBA00049861"/>
    </source>
</evidence>
<organism evidence="16 17">
    <name type="scientific">Streptomyces daqingensis</name>
    <dbReference type="NCBI Taxonomy" id="1472640"/>
    <lineage>
        <taxon>Bacteria</taxon>
        <taxon>Bacillati</taxon>
        <taxon>Actinomycetota</taxon>
        <taxon>Actinomycetes</taxon>
        <taxon>Kitasatosporales</taxon>
        <taxon>Streptomycetaceae</taxon>
        <taxon>Streptomyces</taxon>
    </lineage>
</organism>
<evidence type="ECO:0000313" key="16">
    <source>
        <dbReference type="EMBL" id="GGO42334.1"/>
    </source>
</evidence>
<gene>
    <name evidence="16" type="ORF">GCM10012287_02960</name>
</gene>
<dbReference type="EC" id="3.5.4.26" evidence="14"/>
<dbReference type="PROSITE" id="PS51747">
    <property type="entry name" value="CYT_DCMP_DEAMINASES_2"/>
    <property type="match status" value="1"/>
</dbReference>
<name>A0ABQ2LRM3_9ACTN</name>
<dbReference type="EMBL" id="BMMP01000001">
    <property type="protein sequence ID" value="GGO42334.1"/>
    <property type="molecule type" value="Genomic_DNA"/>
</dbReference>
<dbReference type="Proteomes" id="UP000631535">
    <property type="component" value="Unassembled WGS sequence"/>
</dbReference>
<dbReference type="NCBIfam" id="TIGR00227">
    <property type="entry name" value="ribD_Cterm"/>
    <property type="match status" value="1"/>
</dbReference>
<accession>A0ABQ2LRM3</accession>
<dbReference type="PANTHER" id="PTHR38011">
    <property type="entry name" value="DIHYDROFOLATE REDUCTASE FAMILY PROTEIN (AFU_ORTHOLOGUE AFUA_8G06820)"/>
    <property type="match status" value="1"/>
</dbReference>
<dbReference type="PANTHER" id="PTHR38011:SF7">
    <property type="entry name" value="2,5-DIAMINO-6-RIBOSYLAMINO-4(3H)-PYRIMIDINONE 5'-PHOSPHATE REDUCTASE"/>
    <property type="match status" value="1"/>
</dbReference>
<keyword evidence="7 14" id="KW-0479">Metal-binding</keyword>
<evidence type="ECO:0000259" key="15">
    <source>
        <dbReference type="PROSITE" id="PS51747"/>
    </source>
</evidence>
<dbReference type="EC" id="1.1.1.193" evidence="14"/>
<dbReference type="Gene3D" id="3.40.140.10">
    <property type="entry name" value="Cytidine Deaminase, domain 2"/>
    <property type="match status" value="1"/>
</dbReference>
<comment type="similarity">
    <text evidence="4 14">In the N-terminal section; belongs to the cytidine and deoxycytidylate deaminase family.</text>
</comment>
<dbReference type="InterPro" id="IPR011549">
    <property type="entry name" value="RibD_C"/>
</dbReference>
<evidence type="ECO:0000256" key="9">
    <source>
        <dbReference type="ARBA" id="ARBA00022857"/>
    </source>
</evidence>
<dbReference type="SUPFAM" id="SSF53597">
    <property type="entry name" value="Dihydrofolate reductase-like"/>
    <property type="match status" value="1"/>
</dbReference>
<dbReference type="InterPro" id="IPR002125">
    <property type="entry name" value="CMP_dCMP_dom"/>
</dbReference>
<evidence type="ECO:0000256" key="6">
    <source>
        <dbReference type="ARBA" id="ARBA00022619"/>
    </source>
</evidence>
<evidence type="ECO:0000256" key="4">
    <source>
        <dbReference type="ARBA" id="ARBA00005259"/>
    </source>
</evidence>
<dbReference type="InterPro" id="IPR004794">
    <property type="entry name" value="Eubact_RibD"/>
</dbReference>
<evidence type="ECO:0000256" key="11">
    <source>
        <dbReference type="ARBA" id="ARBA00023268"/>
    </source>
</evidence>
<dbReference type="Gene3D" id="3.40.430.10">
    <property type="entry name" value="Dihydrofolate Reductase, subunit A"/>
    <property type="match status" value="1"/>
</dbReference>